<dbReference type="Proteomes" id="UP001303046">
    <property type="component" value="Unassembled WGS sequence"/>
</dbReference>
<keyword evidence="2" id="KW-1185">Reference proteome</keyword>
<accession>A0ABR1D016</accession>
<gene>
    <name evidence="1" type="primary">Necator_chrIII.g11359</name>
    <name evidence="1" type="ORF">RB195_010594</name>
</gene>
<name>A0ABR1D016_NECAM</name>
<protein>
    <submittedName>
        <fullName evidence="1">Uncharacterized protein</fullName>
    </submittedName>
</protein>
<organism evidence="1 2">
    <name type="scientific">Necator americanus</name>
    <name type="common">Human hookworm</name>
    <dbReference type="NCBI Taxonomy" id="51031"/>
    <lineage>
        <taxon>Eukaryota</taxon>
        <taxon>Metazoa</taxon>
        <taxon>Ecdysozoa</taxon>
        <taxon>Nematoda</taxon>
        <taxon>Chromadorea</taxon>
        <taxon>Rhabditida</taxon>
        <taxon>Rhabditina</taxon>
        <taxon>Rhabditomorpha</taxon>
        <taxon>Strongyloidea</taxon>
        <taxon>Ancylostomatidae</taxon>
        <taxon>Bunostominae</taxon>
        <taxon>Necator</taxon>
    </lineage>
</organism>
<evidence type="ECO:0000313" key="1">
    <source>
        <dbReference type="EMBL" id="KAK6743433.1"/>
    </source>
</evidence>
<dbReference type="EMBL" id="JAVFWL010000003">
    <property type="protein sequence ID" value="KAK6743433.1"/>
    <property type="molecule type" value="Genomic_DNA"/>
</dbReference>
<comment type="caution">
    <text evidence="1">The sequence shown here is derived from an EMBL/GenBank/DDBJ whole genome shotgun (WGS) entry which is preliminary data.</text>
</comment>
<reference evidence="1 2" key="1">
    <citation type="submission" date="2023-08" db="EMBL/GenBank/DDBJ databases">
        <title>A Necator americanus chromosomal reference genome.</title>
        <authorList>
            <person name="Ilik V."/>
            <person name="Petrzelkova K.J."/>
            <person name="Pardy F."/>
            <person name="Fuh T."/>
            <person name="Niatou-Singa F.S."/>
            <person name="Gouil Q."/>
            <person name="Baker L."/>
            <person name="Ritchie M.E."/>
            <person name="Jex A.R."/>
            <person name="Gazzola D."/>
            <person name="Li H."/>
            <person name="Toshio Fujiwara R."/>
            <person name="Zhan B."/>
            <person name="Aroian R.V."/>
            <person name="Pafco B."/>
            <person name="Schwarz E.M."/>
        </authorList>
    </citation>
    <scope>NUCLEOTIDE SEQUENCE [LARGE SCALE GENOMIC DNA]</scope>
    <source>
        <strain evidence="1 2">Aroian</strain>
        <tissue evidence="1">Whole animal</tissue>
    </source>
</reference>
<proteinExistence type="predicted"/>
<evidence type="ECO:0000313" key="2">
    <source>
        <dbReference type="Proteomes" id="UP001303046"/>
    </source>
</evidence>
<sequence>MDAETLRTVLEAQTKAPQQMFTEMMKRMERMASASSPAVPTTGSMGSASITPSTFTTISGIWVNVVKSAFVQLKDRRGHKLKSAHALTETAKNYHEDAFYDEFNALTSKTRSQQTVIVGIDANTKIHHEQQSYVIGKWLSAHVARDNPFNARRAAPVENGNSLTTTRLRLDKEIFSVEYPKFEEFNINRRSIWQGKNRKTTTIAQAPAGLNSPFELEIGVRQAAVAVLFNFAVADIMRRTVEPMSLMSLLRRLDVPWTS</sequence>